<dbReference type="InterPro" id="IPR007402">
    <property type="entry name" value="DUF455"/>
</dbReference>
<keyword evidence="3" id="KW-1185">Reference proteome</keyword>
<dbReference type="InterPro" id="IPR009078">
    <property type="entry name" value="Ferritin-like_SF"/>
</dbReference>
<dbReference type="Proteomes" id="UP001184230">
    <property type="component" value="Unassembled WGS sequence"/>
</dbReference>
<dbReference type="PANTHER" id="PTHR42782">
    <property type="entry name" value="SI:CH73-314G15.3"/>
    <property type="match status" value="1"/>
</dbReference>
<protein>
    <submittedName>
        <fullName evidence="2">Uncharacterized ferritin-like protein (DUF455 family)</fullName>
    </submittedName>
</protein>
<evidence type="ECO:0000256" key="1">
    <source>
        <dbReference type="SAM" id="MobiDB-lite"/>
    </source>
</evidence>
<dbReference type="InterPro" id="IPR011197">
    <property type="entry name" value="UCP012318"/>
</dbReference>
<evidence type="ECO:0000313" key="3">
    <source>
        <dbReference type="Proteomes" id="UP001184230"/>
    </source>
</evidence>
<dbReference type="SUPFAM" id="SSF47240">
    <property type="entry name" value="Ferritin-like"/>
    <property type="match status" value="1"/>
</dbReference>
<proteinExistence type="predicted"/>
<dbReference type="CDD" id="cd00657">
    <property type="entry name" value="Ferritin_like"/>
    <property type="match status" value="1"/>
</dbReference>
<feature type="compositionally biased region" description="Low complexity" evidence="1">
    <location>
        <begin position="33"/>
        <end position="42"/>
    </location>
</feature>
<evidence type="ECO:0000313" key="2">
    <source>
        <dbReference type="EMBL" id="MDR6537935.1"/>
    </source>
</evidence>
<gene>
    <name evidence="2" type="ORF">J2739_003721</name>
</gene>
<dbReference type="Pfam" id="PF04305">
    <property type="entry name" value="DUF455"/>
    <property type="match status" value="1"/>
</dbReference>
<comment type="caution">
    <text evidence="2">The sequence shown here is derived from an EMBL/GenBank/DDBJ whole genome shotgun (WGS) entry which is preliminary data.</text>
</comment>
<name>A0ABU1NHL8_9BURK</name>
<sequence length="268" mass="30288">MQHPRLDALAALRLTDPEQKVAATHAAAARMRAHPAPAAPVRTDGDEAGVPGRPERPLRVAATAVEKRSPFTPEGRAALVHSICHIEFNAINLALDAAWRFDGMPEAYYRDWLRVAGEEALHFTLLHEHLRGMGWRYGDFSGHDGLWTMCEKTRHDVLARMALVPRTLEARGLDATPLIQAKLRRVNTPDATKACEILDIILRDEIGHVGIGNRWYRWLCEREGLDPIAHYRVLYRRHEAPRLRAPFNLEARAQAGFTNEELEALRED</sequence>
<dbReference type="PIRSF" id="PIRSF012318">
    <property type="entry name" value="UCP012318"/>
    <property type="match status" value="1"/>
</dbReference>
<organism evidence="2 3">
    <name type="scientific">Variovorax soli</name>
    <dbReference type="NCBI Taxonomy" id="376815"/>
    <lineage>
        <taxon>Bacteria</taxon>
        <taxon>Pseudomonadati</taxon>
        <taxon>Pseudomonadota</taxon>
        <taxon>Betaproteobacteria</taxon>
        <taxon>Burkholderiales</taxon>
        <taxon>Comamonadaceae</taxon>
        <taxon>Variovorax</taxon>
    </lineage>
</organism>
<accession>A0ABU1NHL8</accession>
<reference evidence="2 3" key="1">
    <citation type="submission" date="2023-07" db="EMBL/GenBank/DDBJ databases">
        <title>Sorghum-associated microbial communities from plants grown in Nebraska, USA.</title>
        <authorList>
            <person name="Schachtman D."/>
        </authorList>
    </citation>
    <scope>NUCLEOTIDE SEQUENCE [LARGE SCALE GENOMIC DNA]</scope>
    <source>
        <strain evidence="2 3">DS1781</strain>
    </source>
</reference>
<feature type="region of interest" description="Disordered" evidence="1">
    <location>
        <begin position="33"/>
        <end position="54"/>
    </location>
</feature>
<dbReference type="EMBL" id="JAVDRF010000008">
    <property type="protein sequence ID" value="MDR6537935.1"/>
    <property type="molecule type" value="Genomic_DNA"/>
</dbReference>
<dbReference type="RefSeq" id="WP_309904260.1">
    <property type="nucleotide sequence ID" value="NZ_JAVDRF010000008.1"/>
</dbReference>
<dbReference type="PANTHER" id="PTHR42782:SF4">
    <property type="entry name" value="DUF455 DOMAIN-CONTAINING PROTEIN"/>
    <property type="match status" value="1"/>
</dbReference>